<dbReference type="GO" id="GO:0031317">
    <property type="term" value="C:tripartite ATP-independent periplasmic transporter complex"/>
    <property type="evidence" value="ECO:0007669"/>
    <property type="project" value="InterPro"/>
</dbReference>
<dbReference type="AlphaFoldDB" id="A0A956LXC8"/>
<protein>
    <submittedName>
        <fullName evidence="4">TRAP transporter substrate-binding protein</fullName>
    </submittedName>
</protein>
<proteinExistence type="predicted"/>
<feature type="binding site" evidence="3">
    <location>
        <position position="250"/>
    </location>
    <ligand>
        <name>substrate</name>
    </ligand>
</feature>
<reference evidence="4" key="2">
    <citation type="journal article" date="2021" name="Microbiome">
        <title>Successional dynamics and alternative stable states in a saline activated sludge microbial community over 9 years.</title>
        <authorList>
            <person name="Wang Y."/>
            <person name="Ye J."/>
            <person name="Ju F."/>
            <person name="Liu L."/>
            <person name="Boyd J.A."/>
            <person name="Deng Y."/>
            <person name="Parks D.H."/>
            <person name="Jiang X."/>
            <person name="Yin X."/>
            <person name="Woodcroft B.J."/>
            <person name="Tyson G.W."/>
            <person name="Hugenholtz P."/>
            <person name="Polz M.F."/>
            <person name="Zhang T."/>
        </authorList>
    </citation>
    <scope>NUCLEOTIDE SEQUENCE</scope>
    <source>
        <strain evidence="4">HKST-UBA01</strain>
    </source>
</reference>
<reference evidence="4" key="1">
    <citation type="submission" date="2020-04" db="EMBL/GenBank/DDBJ databases">
        <authorList>
            <person name="Zhang T."/>
        </authorList>
    </citation>
    <scope>NUCLEOTIDE SEQUENCE</scope>
    <source>
        <strain evidence="4">HKST-UBA01</strain>
    </source>
</reference>
<dbReference type="Gene3D" id="3.40.190.170">
    <property type="entry name" value="Bacterial extracellular solute-binding protein, family 7"/>
    <property type="match status" value="1"/>
</dbReference>
<dbReference type="GO" id="GO:0046872">
    <property type="term" value="F:metal ion binding"/>
    <property type="evidence" value="ECO:0007669"/>
    <property type="project" value="UniProtKB-KW"/>
</dbReference>
<comment type="caution">
    <text evidence="4">The sequence shown here is derived from an EMBL/GenBank/DDBJ whole genome shotgun (WGS) entry which is preliminary data.</text>
</comment>
<feature type="binding site" evidence="2">
    <location>
        <position position="166"/>
    </location>
    <ligand>
        <name>substrate</name>
    </ligand>
</feature>
<dbReference type="GO" id="GO:0055085">
    <property type="term" value="P:transmembrane transport"/>
    <property type="evidence" value="ECO:0007669"/>
    <property type="project" value="InterPro"/>
</dbReference>
<keyword evidence="1" id="KW-0732">Signal</keyword>
<feature type="binding site" evidence="2">
    <location>
        <position position="187"/>
    </location>
    <ligand>
        <name>substrate</name>
    </ligand>
</feature>
<feature type="binding site" evidence="3">
    <location>
        <position position="225"/>
    </location>
    <ligand>
        <name>Na(+)</name>
        <dbReference type="ChEBI" id="CHEBI:29101"/>
    </ligand>
</feature>
<dbReference type="InterPro" id="IPR018389">
    <property type="entry name" value="DctP_fam"/>
</dbReference>
<dbReference type="NCBIfam" id="NF037995">
    <property type="entry name" value="TRAP_S1"/>
    <property type="match status" value="1"/>
</dbReference>
<dbReference type="PANTHER" id="PTHR33376:SF5">
    <property type="entry name" value="EXTRACYTOPLASMIC SOLUTE RECEPTOR PROTEIN"/>
    <property type="match status" value="1"/>
</dbReference>
<dbReference type="InterPro" id="IPR038404">
    <property type="entry name" value="TRAP_DctP_sf"/>
</dbReference>
<dbReference type="InterPro" id="IPR026289">
    <property type="entry name" value="SBP_TakP-like"/>
</dbReference>
<evidence type="ECO:0000313" key="4">
    <source>
        <dbReference type="EMBL" id="MCA9726752.1"/>
    </source>
</evidence>
<dbReference type="InterPro" id="IPR041722">
    <property type="entry name" value="TakP/all3028"/>
</dbReference>
<dbReference type="CDD" id="cd13682">
    <property type="entry name" value="PBP2_TRAP_alpha-ketoacid"/>
    <property type="match status" value="1"/>
</dbReference>
<name>A0A956LXC8_UNCEI</name>
<dbReference type="Proteomes" id="UP000697710">
    <property type="component" value="Unassembled WGS sequence"/>
</dbReference>
<dbReference type="PANTHER" id="PTHR33376">
    <property type="match status" value="1"/>
</dbReference>
<dbReference type="SUPFAM" id="SSF53850">
    <property type="entry name" value="Periplasmic binding protein-like II"/>
    <property type="match status" value="1"/>
</dbReference>
<dbReference type="GO" id="GO:0015849">
    <property type="term" value="P:organic acid transport"/>
    <property type="evidence" value="ECO:0007669"/>
    <property type="project" value="InterPro"/>
</dbReference>
<organism evidence="4 5">
    <name type="scientific">Eiseniibacteriota bacterium</name>
    <dbReference type="NCBI Taxonomy" id="2212470"/>
    <lineage>
        <taxon>Bacteria</taxon>
        <taxon>Candidatus Eiseniibacteriota</taxon>
    </lineage>
</organism>
<evidence type="ECO:0000256" key="1">
    <source>
        <dbReference type="ARBA" id="ARBA00022729"/>
    </source>
</evidence>
<evidence type="ECO:0000313" key="5">
    <source>
        <dbReference type="Proteomes" id="UP000697710"/>
    </source>
</evidence>
<dbReference type="PIRSF" id="PIRSF039026">
    <property type="entry name" value="SiaP"/>
    <property type="match status" value="1"/>
</dbReference>
<sequence>MKRRDFVNRALPAALTAVAGCGGRESGGAAQDAPNVRTEQNVRWTLCSSFPAALDTIYGSSTVLAERVEALSDGRFTIRVYEPGEIVPALQVMDAVQQGTAQVGQTASYYFIGKNPALAFDTCVPFGMSSRQQSAWLYEGGGLELVQELFADFGIVTFPAGNTGAQMGGWFQREIHSAADLRGLKIRIPGIGGEVMSRLGATVQNLAGGEIYQALERGAIDAAEWVGPYDDEKLGFHQVAKYYYYPGWWEPGPSLSFYVNRDAWTKLPKSYQEIFRTAAFEAAATMQARYDARNPAALQRLLAAGVQLRSFSDDVMEAARAQARAYCEENAAKQPDYRKVYQAWDKARQEMFDWFGTAELAYARFAFSGARSSTR</sequence>
<evidence type="ECO:0000256" key="3">
    <source>
        <dbReference type="PIRSR" id="PIRSR039026-2"/>
    </source>
</evidence>
<keyword evidence="3" id="KW-0479">Metal-binding</keyword>
<gene>
    <name evidence="4" type="ORF">KC729_03650</name>
</gene>
<evidence type="ECO:0000256" key="2">
    <source>
        <dbReference type="PIRSR" id="PIRSR039026-1"/>
    </source>
</evidence>
<dbReference type="EMBL" id="JAGQHR010000063">
    <property type="protein sequence ID" value="MCA9726752.1"/>
    <property type="molecule type" value="Genomic_DNA"/>
</dbReference>
<feature type="binding site" evidence="3">
    <location>
        <position position="224"/>
    </location>
    <ligand>
        <name>substrate</name>
    </ligand>
</feature>
<dbReference type="Pfam" id="PF03480">
    <property type="entry name" value="DctP"/>
    <property type="match status" value="1"/>
</dbReference>
<accession>A0A956LXC8</accession>
<dbReference type="PROSITE" id="PS51257">
    <property type="entry name" value="PROKAR_LIPOPROTEIN"/>
    <property type="match status" value="1"/>
</dbReference>
<dbReference type="Gene3D" id="3.40.190.10">
    <property type="entry name" value="Periplasmic binding protein-like II"/>
    <property type="match status" value="1"/>
</dbReference>
<dbReference type="GO" id="GO:0043177">
    <property type="term" value="F:organic acid binding"/>
    <property type="evidence" value="ECO:0007669"/>
    <property type="project" value="InterPro"/>
</dbReference>